<dbReference type="PRINTS" id="PR00508">
    <property type="entry name" value="S21N4MTFRASE"/>
</dbReference>
<organism evidence="4">
    <name type="scientific">mine drainage metagenome</name>
    <dbReference type="NCBI Taxonomy" id="410659"/>
    <lineage>
        <taxon>unclassified sequences</taxon>
        <taxon>metagenomes</taxon>
        <taxon>ecological metagenomes</taxon>
    </lineage>
</organism>
<dbReference type="SUPFAM" id="SSF53335">
    <property type="entry name" value="S-adenosyl-L-methionine-dependent methyltransferases"/>
    <property type="match status" value="1"/>
</dbReference>
<dbReference type="InterPro" id="IPR002941">
    <property type="entry name" value="DNA_methylase_N4/N6"/>
</dbReference>
<dbReference type="GO" id="GO:0032259">
    <property type="term" value="P:methylation"/>
    <property type="evidence" value="ECO:0007669"/>
    <property type="project" value="UniProtKB-KW"/>
</dbReference>
<proteinExistence type="predicted"/>
<dbReference type="EMBL" id="MLJW01003818">
    <property type="protein sequence ID" value="OIQ71241.1"/>
    <property type="molecule type" value="Genomic_DNA"/>
</dbReference>
<dbReference type="Gene3D" id="3.40.50.150">
    <property type="entry name" value="Vaccinia Virus protein VP39"/>
    <property type="match status" value="1"/>
</dbReference>
<evidence type="ECO:0000313" key="4">
    <source>
        <dbReference type="EMBL" id="OIQ71241.1"/>
    </source>
</evidence>
<accession>A0A1J5PI13</accession>
<gene>
    <name evidence="4" type="ORF">GALL_471450</name>
</gene>
<evidence type="ECO:0000259" key="3">
    <source>
        <dbReference type="Pfam" id="PF01555"/>
    </source>
</evidence>
<dbReference type="InterPro" id="IPR001091">
    <property type="entry name" value="RM_Methyltransferase"/>
</dbReference>
<evidence type="ECO:0000256" key="2">
    <source>
        <dbReference type="ARBA" id="ARBA00022679"/>
    </source>
</evidence>
<dbReference type="AlphaFoldDB" id="A0A1J5PI13"/>
<reference evidence="4" key="1">
    <citation type="submission" date="2016-10" db="EMBL/GenBank/DDBJ databases">
        <title>Sequence of Gallionella enrichment culture.</title>
        <authorList>
            <person name="Poehlein A."/>
            <person name="Muehling M."/>
            <person name="Daniel R."/>
        </authorList>
    </citation>
    <scope>NUCLEOTIDE SEQUENCE</scope>
</reference>
<dbReference type="Pfam" id="PF01555">
    <property type="entry name" value="N6_N4_Mtase"/>
    <property type="match status" value="1"/>
</dbReference>
<dbReference type="InterPro" id="IPR029063">
    <property type="entry name" value="SAM-dependent_MTases_sf"/>
</dbReference>
<dbReference type="GO" id="GO:0003677">
    <property type="term" value="F:DNA binding"/>
    <property type="evidence" value="ECO:0007669"/>
    <property type="project" value="InterPro"/>
</dbReference>
<evidence type="ECO:0000256" key="1">
    <source>
        <dbReference type="ARBA" id="ARBA00022603"/>
    </source>
</evidence>
<keyword evidence="2" id="KW-0808">Transferase</keyword>
<dbReference type="GO" id="GO:0008170">
    <property type="term" value="F:N-methyltransferase activity"/>
    <property type="evidence" value="ECO:0007669"/>
    <property type="project" value="InterPro"/>
</dbReference>
<sequence>MRGLALALQADGWYLRSDIVWAKGVSFAGTWHGNPMPESVTDRPTRAHEMVFLLAKSPRYFYDHDAVKEQAVQSATGAAASFRRKAWNKRAQSIPGQAVGSHRPDRPDVAYNQPLRNLRDVWAITAKPFRGEHFAVWPEDLVRPMILAGSRPGDVVLDPFGGTGTAAHVWPCLLAGARF</sequence>
<name>A0A1J5PI13_9ZZZZ</name>
<protein>
    <submittedName>
        <fullName evidence="4">DNA methylase</fullName>
    </submittedName>
</protein>
<feature type="domain" description="DNA methylase N-4/N-6" evidence="3">
    <location>
        <begin position="5"/>
        <end position="169"/>
    </location>
</feature>
<keyword evidence="1 4" id="KW-0489">Methyltransferase</keyword>
<comment type="caution">
    <text evidence="4">The sequence shown here is derived from an EMBL/GenBank/DDBJ whole genome shotgun (WGS) entry which is preliminary data.</text>
</comment>